<protein>
    <submittedName>
        <fullName evidence="9">Putative ABC transport system permease protein</fullName>
    </submittedName>
</protein>
<dbReference type="RefSeq" id="WP_074242274.1">
    <property type="nucleotide sequence ID" value="NZ_FSRA01000002.1"/>
</dbReference>
<evidence type="ECO:0000256" key="6">
    <source>
        <dbReference type="SAM" id="Phobius"/>
    </source>
</evidence>
<evidence type="ECO:0000256" key="1">
    <source>
        <dbReference type="ARBA" id="ARBA00004651"/>
    </source>
</evidence>
<comment type="subcellular location">
    <subcellularLocation>
        <location evidence="1">Cell membrane</location>
        <topology evidence="1">Multi-pass membrane protein</topology>
    </subcellularLocation>
</comment>
<keyword evidence="2" id="KW-1003">Cell membrane</keyword>
<keyword evidence="10" id="KW-1185">Reference proteome</keyword>
<gene>
    <name evidence="9" type="ORF">SAMN04488055_5005</name>
</gene>
<feature type="transmembrane region" description="Helical" evidence="6">
    <location>
        <begin position="715"/>
        <end position="734"/>
    </location>
</feature>
<feature type="transmembrane region" description="Helical" evidence="6">
    <location>
        <begin position="662"/>
        <end position="687"/>
    </location>
</feature>
<keyword evidence="5 6" id="KW-0472">Membrane</keyword>
<feature type="domain" description="MacB-like periplasmic core" evidence="8">
    <location>
        <begin position="430"/>
        <end position="628"/>
    </location>
</feature>
<dbReference type="GO" id="GO:0022857">
    <property type="term" value="F:transmembrane transporter activity"/>
    <property type="evidence" value="ECO:0007669"/>
    <property type="project" value="TreeGrafter"/>
</dbReference>
<evidence type="ECO:0000259" key="7">
    <source>
        <dbReference type="Pfam" id="PF02687"/>
    </source>
</evidence>
<dbReference type="Pfam" id="PF12704">
    <property type="entry name" value="MacB_PCD"/>
    <property type="match status" value="2"/>
</dbReference>
<name>A0A1N6K3J6_9BACT</name>
<evidence type="ECO:0000256" key="4">
    <source>
        <dbReference type="ARBA" id="ARBA00022989"/>
    </source>
</evidence>
<feature type="domain" description="MacB-like periplasmic core" evidence="8">
    <location>
        <begin position="20"/>
        <end position="245"/>
    </location>
</feature>
<evidence type="ECO:0000313" key="10">
    <source>
        <dbReference type="Proteomes" id="UP000185003"/>
    </source>
</evidence>
<reference evidence="9 10" key="1">
    <citation type="submission" date="2016-11" db="EMBL/GenBank/DDBJ databases">
        <authorList>
            <person name="Jaros S."/>
            <person name="Januszkiewicz K."/>
            <person name="Wedrychowicz H."/>
        </authorList>
    </citation>
    <scope>NUCLEOTIDE SEQUENCE [LARGE SCALE GENOMIC DNA]</scope>
    <source>
        <strain evidence="9 10">DSM 24787</strain>
    </source>
</reference>
<evidence type="ECO:0000256" key="5">
    <source>
        <dbReference type="ARBA" id="ARBA00023136"/>
    </source>
</evidence>
<dbReference type="PANTHER" id="PTHR30572:SF18">
    <property type="entry name" value="ABC-TYPE MACROLIDE FAMILY EXPORT SYSTEM PERMEASE COMPONENT 2"/>
    <property type="match status" value="1"/>
</dbReference>
<feature type="domain" description="ABC3 transporter permease C-terminal" evidence="7">
    <location>
        <begin position="666"/>
        <end position="775"/>
    </location>
</feature>
<dbReference type="STRING" id="536979.SAMN04488055_5005"/>
<dbReference type="Pfam" id="PF02687">
    <property type="entry name" value="FtsX"/>
    <property type="match status" value="2"/>
</dbReference>
<dbReference type="EMBL" id="FSRA01000002">
    <property type="protein sequence ID" value="SIO51110.1"/>
    <property type="molecule type" value="Genomic_DNA"/>
</dbReference>
<evidence type="ECO:0000259" key="8">
    <source>
        <dbReference type="Pfam" id="PF12704"/>
    </source>
</evidence>
<accession>A0A1N6K3J6</accession>
<dbReference type="OrthoDB" id="1451596at2"/>
<feature type="transmembrane region" description="Helical" evidence="6">
    <location>
        <begin position="21"/>
        <end position="41"/>
    </location>
</feature>
<dbReference type="PANTHER" id="PTHR30572">
    <property type="entry name" value="MEMBRANE COMPONENT OF TRANSPORTER-RELATED"/>
    <property type="match status" value="1"/>
</dbReference>
<evidence type="ECO:0000256" key="2">
    <source>
        <dbReference type="ARBA" id="ARBA00022475"/>
    </source>
</evidence>
<dbReference type="InterPro" id="IPR025857">
    <property type="entry name" value="MacB_PCD"/>
</dbReference>
<dbReference type="Proteomes" id="UP000185003">
    <property type="component" value="Unassembled WGS sequence"/>
</dbReference>
<proteinExistence type="predicted"/>
<evidence type="ECO:0000256" key="3">
    <source>
        <dbReference type="ARBA" id="ARBA00022692"/>
    </source>
</evidence>
<organism evidence="9 10">
    <name type="scientific">Chitinophaga niabensis</name>
    <dbReference type="NCBI Taxonomy" id="536979"/>
    <lineage>
        <taxon>Bacteria</taxon>
        <taxon>Pseudomonadati</taxon>
        <taxon>Bacteroidota</taxon>
        <taxon>Chitinophagia</taxon>
        <taxon>Chitinophagales</taxon>
        <taxon>Chitinophagaceae</taxon>
        <taxon>Chitinophaga</taxon>
    </lineage>
</organism>
<feature type="transmembrane region" description="Helical" evidence="6">
    <location>
        <begin position="419"/>
        <end position="442"/>
    </location>
</feature>
<feature type="transmembrane region" description="Helical" evidence="6">
    <location>
        <begin position="746"/>
        <end position="772"/>
    </location>
</feature>
<dbReference type="InterPro" id="IPR050250">
    <property type="entry name" value="Macrolide_Exporter_MacB"/>
</dbReference>
<keyword evidence="3 6" id="KW-0812">Transmembrane</keyword>
<dbReference type="InterPro" id="IPR003838">
    <property type="entry name" value="ABC3_permease_C"/>
</dbReference>
<dbReference type="GO" id="GO:0005886">
    <property type="term" value="C:plasma membrane"/>
    <property type="evidence" value="ECO:0007669"/>
    <property type="project" value="UniProtKB-SubCell"/>
</dbReference>
<evidence type="ECO:0000313" key="9">
    <source>
        <dbReference type="EMBL" id="SIO51110.1"/>
    </source>
</evidence>
<dbReference type="AlphaFoldDB" id="A0A1N6K3J6"/>
<feature type="transmembrane region" description="Helical" evidence="6">
    <location>
        <begin position="373"/>
        <end position="398"/>
    </location>
</feature>
<feature type="transmembrane region" description="Helical" evidence="6">
    <location>
        <begin position="285"/>
        <end position="305"/>
    </location>
</feature>
<keyword evidence="4 6" id="KW-1133">Transmembrane helix</keyword>
<feature type="domain" description="ABC3 transporter permease C-terminal" evidence="7">
    <location>
        <begin position="287"/>
        <end position="400"/>
    </location>
</feature>
<sequence length="786" mass="87966">MFANYFKTAWRNLLKNKFYSLVNITGLTAGLAIGIMILLWVQDELSFDKFHQQADQIYRLQNRVGTGSSVQIWTVTNAPIALSGKTQLPEVKAFARITNNYFHANYRAGEKVFIEENTFLVDPSFFSIFDFKLIAGNSKRPFTDDHTVVLTQKTAKRYFGDADPIGKVILGDNKESYTVSGVIKDFPLNSSIQGDMFFPIELINKFKYATRKGSINEEWDEYNFFTYLLLEPGTNTNTLSDKLRSIHLANRPKDTDIKYLLQKIENMHLYQADGTNGGISTVRTFTIIALLILIIACINYVNLSTSRSMLRFKEVSMRKIFGAMRIQLFFQFIIETAILFLFSLLLSLILIYVSLPLFNKISGKEMVINFADYHIWMVILLAGLGTLAASSIYPAMLLSSFDPIRALKGKVSSGIRGVTFRKVLVVSQFTISVALITGTIIIGQQLKYIQTKDLGYDKTHVFSFWLRDANEHAEAIRNQLMNAPGVSGVTQANGYIAMLGAQSGSNSWDGKGADQTLMMYPLSVDKEFIPFFKLQLLEGRNFSGTPADSNHYILNETAVKQTGIKDPLGKRFKLWEVEGTIIGVVKDFHFASLKKEIQPAVFYSKPQLNNSIFVRTTGKDAAKAVAAARAIWDKHNPGIDFQYSFMDQVFNDIYKAEEGRSMLFNSFAAIAILISCLGLLGLTAYTAQVRTREIGVRKVLGASVSSIISLLTKDFIRLVLIAILIAVPVSWYAMSKWLDDFAYRTTISWMVFLVSGLIAVSIAILTISFLSIKAALANPAKSLTAD</sequence>
<feature type="transmembrane region" description="Helical" evidence="6">
    <location>
        <begin position="326"/>
        <end position="353"/>
    </location>
</feature>